<evidence type="ECO:0000313" key="3">
    <source>
        <dbReference type="EMBL" id="QNN52672.1"/>
    </source>
</evidence>
<keyword evidence="4" id="KW-1185">Reference proteome</keyword>
<feature type="domain" description="Metallo-beta-lactamase" evidence="2">
    <location>
        <begin position="42"/>
        <end position="236"/>
    </location>
</feature>
<dbReference type="EMBL" id="CP060713">
    <property type="protein sequence ID" value="QNN52672.1"/>
    <property type="molecule type" value="Genomic_DNA"/>
</dbReference>
<sequence length="276" mass="29343">MKLQMLGVRGSTPAPGADFVRYGGHTSCVSLTREGADAPALVLDAGTGLRSLTPLLGGRAFEGSIVLSHLHWDHMMGLPFFGAGDRPDARIDLYVPAQDGRSARDLLAQSFSPPSFPIPPEGLHGSWGFQDLHEGSHTIEGFAVTAVDVEHKGGRTFCFLVEDEHGSLAYLPDHAPAAGISDRLKTALQGVDVLVHDAQFLDHERPVAVDYGHATVQDCIKLARDCGAGKLVLFHHSPARSDAALDEIAAWAPGLADGIPVVVAREGMTLDVRPRA</sequence>
<keyword evidence="1" id="KW-0540">Nuclease</keyword>
<evidence type="ECO:0000259" key="2">
    <source>
        <dbReference type="Pfam" id="PF12706"/>
    </source>
</evidence>
<reference evidence="3 4" key="1">
    <citation type="submission" date="2020-08" db="EMBL/GenBank/DDBJ databases">
        <title>Genome sequence of Nocardioides mesophilus KACC 16243T.</title>
        <authorList>
            <person name="Hyun D.-W."/>
            <person name="Bae J.-W."/>
        </authorList>
    </citation>
    <scope>NUCLEOTIDE SEQUENCE [LARGE SCALE GENOMIC DNA]</scope>
    <source>
        <strain evidence="3 4">KACC 16243</strain>
    </source>
</reference>
<dbReference type="InterPro" id="IPR036866">
    <property type="entry name" value="RibonucZ/Hydroxyglut_hydro"/>
</dbReference>
<dbReference type="Gene3D" id="3.60.15.10">
    <property type="entry name" value="Ribonuclease Z/Hydroxyacylglutathione hydrolase-like"/>
    <property type="match status" value="1"/>
</dbReference>
<dbReference type="PANTHER" id="PTHR46018">
    <property type="entry name" value="ZINC PHOSPHODIESTERASE ELAC PROTEIN 1"/>
    <property type="match status" value="1"/>
</dbReference>
<dbReference type="PANTHER" id="PTHR46018:SF2">
    <property type="entry name" value="ZINC PHOSPHODIESTERASE ELAC PROTEIN 1"/>
    <property type="match status" value="1"/>
</dbReference>
<dbReference type="KEGG" id="nmes:H9L09_19875"/>
<protein>
    <recommendedName>
        <fullName evidence="2">Metallo-beta-lactamase domain-containing protein</fullName>
    </recommendedName>
</protein>
<dbReference type="Proteomes" id="UP000515947">
    <property type="component" value="Chromosome"/>
</dbReference>
<gene>
    <name evidence="3" type="ORF">H9L09_19875</name>
</gene>
<name>A0A7G9RAP7_9ACTN</name>
<keyword evidence="1" id="KW-0378">Hydrolase</keyword>
<evidence type="ECO:0000256" key="1">
    <source>
        <dbReference type="ARBA" id="ARBA00022759"/>
    </source>
</evidence>
<accession>A0A7G9RAP7</accession>
<dbReference type="RefSeq" id="WP_187578514.1">
    <property type="nucleotide sequence ID" value="NZ_CP060713.1"/>
</dbReference>
<keyword evidence="1" id="KW-0255">Endonuclease</keyword>
<dbReference type="AlphaFoldDB" id="A0A7G9RAP7"/>
<proteinExistence type="predicted"/>
<organism evidence="3 4">
    <name type="scientific">Nocardioides mesophilus</name>
    <dbReference type="NCBI Taxonomy" id="433659"/>
    <lineage>
        <taxon>Bacteria</taxon>
        <taxon>Bacillati</taxon>
        <taxon>Actinomycetota</taxon>
        <taxon>Actinomycetes</taxon>
        <taxon>Propionibacteriales</taxon>
        <taxon>Nocardioidaceae</taxon>
        <taxon>Nocardioides</taxon>
    </lineage>
</organism>
<dbReference type="InterPro" id="IPR001279">
    <property type="entry name" value="Metallo-B-lactamas"/>
</dbReference>
<dbReference type="Pfam" id="PF12706">
    <property type="entry name" value="Lactamase_B_2"/>
    <property type="match status" value="1"/>
</dbReference>
<dbReference type="SUPFAM" id="SSF56281">
    <property type="entry name" value="Metallo-hydrolase/oxidoreductase"/>
    <property type="match status" value="1"/>
</dbReference>
<evidence type="ECO:0000313" key="4">
    <source>
        <dbReference type="Proteomes" id="UP000515947"/>
    </source>
</evidence>
<dbReference type="GO" id="GO:0042781">
    <property type="term" value="F:3'-tRNA processing endoribonuclease activity"/>
    <property type="evidence" value="ECO:0007669"/>
    <property type="project" value="TreeGrafter"/>
</dbReference>